<dbReference type="Proteomes" id="UP001156102">
    <property type="component" value="Unassembled WGS sequence"/>
</dbReference>
<evidence type="ECO:0000256" key="5">
    <source>
        <dbReference type="ARBA" id="ARBA00022989"/>
    </source>
</evidence>
<comment type="subcellular location">
    <subcellularLocation>
        <location evidence="1">Cell membrane</location>
        <topology evidence="1">Multi-pass membrane protein</topology>
    </subcellularLocation>
</comment>
<protein>
    <submittedName>
        <fullName evidence="10">Thiol reductant ABC exporter subunit CydD</fullName>
    </submittedName>
</protein>
<dbReference type="GO" id="GO:0042883">
    <property type="term" value="P:cysteine transport"/>
    <property type="evidence" value="ECO:0007669"/>
    <property type="project" value="InterPro"/>
</dbReference>
<evidence type="ECO:0000256" key="1">
    <source>
        <dbReference type="ARBA" id="ARBA00004651"/>
    </source>
</evidence>
<feature type="transmembrane region" description="Helical" evidence="7">
    <location>
        <begin position="49"/>
        <end position="69"/>
    </location>
</feature>
<dbReference type="GO" id="GO:0005886">
    <property type="term" value="C:plasma membrane"/>
    <property type="evidence" value="ECO:0007669"/>
    <property type="project" value="UniProtKB-SubCell"/>
</dbReference>
<keyword evidence="11" id="KW-1185">Reference proteome</keyword>
<keyword evidence="6 7" id="KW-0472">Membrane</keyword>
<dbReference type="Gene3D" id="1.20.1560.10">
    <property type="entry name" value="ABC transporter type 1, transmembrane domain"/>
    <property type="match status" value="1"/>
</dbReference>
<sequence length="571" mass="63245">MMKELWQYKGMPAILLALTIAAILQGAAVLLQAIWLAGAVTRLFEGSSLQAARNEILYFGLAFLARHLIQHGKQRLVHRYAAGLSADLREQAITRLFQLGPRAAKKLGTGNVVTLLVEGVAQLKQYLVLFLPKLSSMLTIPAMVALCVFWKDRTSGTILVLALPILVLFMILLGLAAKKQADQQWRTYRVLANHYVDSLRGLETLKYLGRSRAHLQSIVSVSERYRASTMRTLRMAFLSSFAMDFFTMLAVATVAVFLGLRLVDGDITLAPALTILILAPEYFLPIREIGADYHATLNGREVGTRLRELISLQPFAPEDGQPLAPWSEHSQLELLDATVQHDADGKPSLQDAKLAVTGFQKIGIVGASGAGKSTLIEVLGGFHALSGGRLTVDGQSFTHLQRGDWQRQVGYIPQHPYLFHGSLLHNIRFYKPDASRQEALAAAKQAGLAELVREIGLEEEIGEGGRALSGGQAQRVAIARAFLDDRPILLLDEPTAHLDIETEYELKETLLQLFEQKLVFLATHRLHWMPEMDYIYVVEHGRITEAGTHEELLQRRGGYWRLVQAQLGGTA</sequence>
<feature type="transmembrane region" description="Helical" evidence="7">
    <location>
        <begin position="236"/>
        <end position="261"/>
    </location>
</feature>
<dbReference type="PROSITE" id="PS50929">
    <property type="entry name" value="ABC_TM1F"/>
    <property type="match status" value="1"/>
</dbReference>
<reference evidence="10" key="1">
    <citation type="submission" date="2022-07" db="EMBL/GenBank/DDBJ databases">
        <authorList>
            <person name="Li W.-J."/>
            <person name="Deng Q.-Q."/>
        </authorList>
    </citation>
    <scope>NUCLEOTIDE SEQUENCE</scope>
    <source>
        <strain evidence="10">SYSU M60031</strain>
    </source>
</reference>
<evidence type="ECO:0000313" key="11">
    <source>
        <dbReference type="Proteomes" id="UP001156102"/>
    </source>
</evidence>
<dbReference type="InterPro" id="IPR027417">
    <property type="entry name" value="P-loop_NTPase"/>
</dbReference>
<evidence type="ECO:0000259" key="8">
    <source>
        <dbReference type="PROSITE" id="PS50893"/>
    </source>
</evidence>
<dbReference type="PANTHER" id="PTHR24221:SF614">
    <property type="entry name" value="GLUTATHIONE_L-CYSTEINE TRANSPORT SYSTEM ATP-BINDING_PERMEASE PROTEIN CYDC"/>
    <property type="match status" value="1"/>
</dbReference>
<dbReference type="InterPro" id="IPR017871">
    <property type="entry name" value="ABC_transporter-like_CS"/>
</dbReference>
<dbReference type="NCBIfam" id="TIGR02857">
    <property type="entry name" value="CydD"/>
    <property type="match status" value="1"/>
</dbReference>
<dbReference type="InterPro" id="IPR003439">
    <property type="entry name" value="ABC_transporter-like_ATP-bd"/>
</dbReference>
<dbReference type="InterPro" id="IPR011527">
    <property type="entry name" value="ABC1_TM_dom"/>
</dbReference>
<evidence type="ECO:0000313" key="10">
    <source>
        <dbReference type="EMBL" id="MCP8971051.1"/>
    </source>
</evidence>
<proteinExistence type="predicted"/>
<dbReference type="CDD" id="cd18584">
    <property type="entry name" value="ABC_6TM_AarD_CydD"/>
    <property type="match status" value="1"/>
</dbReference>
<keyword evidence="5 7" id="KW-1133">Transmembrane helix</keyword>
<dbReference type="Pfam" id="PF00664">
    <property type="entry name" value="ABC_membrane"/>
    <property type="match status" value="1"/>
</dbReference>
<feature type="domain" description="ABC transmembrane type-1" evidence="9">
    <location>
        <begin position="16"/>
        <end position="298"/>
    </location>
</feature>
<dbReference type="GO" id="GO:0005524">
    <property type="term" value="F:ATP binding"/>
    <property type="evidence" value="ECO:0007669"/>
    <property type="project" value="UniProtKB-KW"/>
</dbReference>
<dbReference type="InterPro" id="IPR014216">
    <property type="entry name" value="ABC_transptr_CydD"/>
</dbReference>
<gene>
    <name evidence="10" type="primary">cydD</name>
    <name evidence="10" type="ORF">NK662_21240</name>
</gene>
<dbReference type="SUPFAM" id="SSF52540">
    <property type="entry name" value="P-loop containing nucleoside triphosphate hydrolases"/>
    <property type="match status" value="1"/>
</dbReference>
<dbReference type="PROSITE" id="PS50893">
    <property type="entry name" value="ABC_TRANSPORTER_2"/>
    <property type="match status" value="1"/>
</dbReference>
<evidence type="ECO:0000256" key="4">
    <source>
        <dbReference type="ARBA" id="ARBA00022840"/>
    </source>
</evidence>
<dbReference type="PROSITE" id="PS00211">
    <property type="entry name" value="ABC_TRANSPORTER_1"/>
    <property type="match status" value="1"/>
</dbReference>
<dbReference type="SUPFAM" id="SSF90123">
    <property type="entry name" value="ABC transporter transmembrane region"/>
    <property type="match status" value="1"/>
</dbReference>
<feature type="transmembrane region" description="Helical" evidence="7">
    <location>
        <begin position="126"/>
        <end position="151"/>
    </location>
</feature>
<evidence type="ECO:0000256" key="7">
    <source>
        <dbReference type="SAM" id="Phobius"/>
    </source>
</evidence>
<evidence type="ECO:0000256" key="3">
    <source>
        <dbReference type="ARBA" id="ARBA00022741"/>
    </source>
</evidence>
<evidence type="ECO:0000256" key="2">
    <source>
        <dbReference type="ARBA" id="ARBA00022692"/>
    </source>
</evidence>
<dbReference type="Pfam" id="PF00005">
    <property type="entry name" value="ABC_tran"/>
    <property type="match status" value="1"/>
</dbReference>
<dbReference type="GO" id="GO:0140359">
    <property type="term" value="F:ABC-type transporter activity"/>
    <property type="evidence" value="ECO:0007669"/>
    <property type="project" value="InterPro"/>
</dbReference>
<feature type="transmembrane region" description="Helical" evidence="7">
    <location>
        <begin position="157"/>
        <end position="177"/>
    </location>
</feature>
<dbReference type="AlphaFoldDB" id="A0AA42BS62"/>
<dbReference type="InterPro" id="IPR003593">
    <property type="entry name" value="AAA+_ATPase"/>
</dbReference>
<feature type="domain" description="ABC transporter" evidence="8">
    <location>
        <begin position="332"/>
        <end position="565"/>
    </location>
</feature>
<dbReference type="InterPro" id="IPR039421">
    <property type="entry name" value="Type_1_exporter"/>
</dbReference>
<organism evidence="10 11">
    <name type="scientific">Ectobacillus ponti</name>
    <dbReference type="NCBI Taxonomy" id="2961894"/>
    <lineage>
        <taxon>Bacteria</taxon>
        <taxon>Bacillati</taxon>
        <taxon>Bacillota</taxon>
        <taxon>Bacilli</taxon>
        <taxon>Bacillales</taxon>
        <taxon>Bacillaceae</taxon>
        <taxon>Ectobacillus</taxon>
    </lineage>
</organism>
<comment type="caution">
    <text evidence="10">The sequence shown here is derived from an EMBL/GenBank/DDBJ whole genome shotgun (WGS) entry which is preliminary data.</text>
</comment>
<dbReference type="SMART" id="SM00382">
    <property type="entry name" value="AAA"/>
    <property type="match status" value="1"/>
</dbReference>
<dbReference type="EMBL" id="JANCLT010000018">
    <property type="protein sequence ID" value="MCP8971051.1"/>
    <property type="molecule type" value="Genomic_DNA"/>
</dbReference>
<evidence type="ECO:0000256" key="6">
    <source>
        <dbReference type="ARBA" id="ARBA00023136"/>
    </source>
</evidence>
<dbReference type="GO" id="GO:0016887">
    <property type="term" value="F:ATP hydrolysis activity"/>
    <property type="evidence" value="ECO:0007669"/>
    <property type="project" value="InterPro"/>
</dbReference>
<evidence type="ECO:0000259" key="9">
    <source>
        <dbReference type="PROSITE" id="PS50929"/>
    </source>
</evidence>
<dbReference type="Gene3D" id="3.40.50.300">
    <property type="entry name" value="P-loop containing nucleotide triphosphate hydrolases"/>
    <property type="match status" value="1"/>
</dbReference>
<name>A0AA42BS62_9BACI</name>
<dbReference type="PANTHER" id="PTHR24221">
    <property type="entry name" value="ATP-BINDING CASSETTE SUB-FAMILY B"/>
    <property type="match status" value="1"/>
</dbReference>
<keyword evidence="2 7" id="KW-0812">Transmembrane</keyword>
<keyword evidence="3" id="KW-0547">Nucleotide-binding</keyword>
<dbReference type="GO" id="GO:0034040">
    <property type="term" value="F:ATPase-coupled lipid transmembrane transporter activity"/>
    <property type="evidence" value="ECO:0007669"/>
    <property type="project" value="TreeGrafter"/>
</dbReference>
<accession>A0AA42BS62</accession>
<dbReference type="InterPro" id="IPR036640">
    <property type="entry name" value="ABC1_TM_sf"/>
</dbReference>
<keyword evidence="4" id="KW-0067">ATP-binding</keyword>